<organism evidence="3 4">
    <name type="scientific">Brevibacterium samyangense</name>
    <dbReference type="NCBI Taxonomy" id="366888"/>
    <lineage>
        <taxon>Bacteria</taxon>
        <taxon>Bacillati</taxon>
        <taxon>Actinomycetota</taxon>
        <taxon>Actinomycetes</taxon>
        <taxon>Micrococcales</taxon>
        <taxon>Brevibacteriaceae</taxon>
        <taxon>Brevibacterium</taxon>
    </lineage>
</organism>
<proteinExistence type="predicted"/>
<accession>A0ABP5EYU3</accession>
<dbReference type="NCBIfam" id="TIGR02611">
    <property type="entry name" value="TIGR02611 family protein"/>
    <property type="match status" value="1"/>
</dbReference>
<protein>
    <recommendedName>
        <fullName evidence="5">TIGR02611 family protein</fullName>
    </recommendedName>
</protein>
<dbReference type="InterPro" id="IPR019099">
    <property type="entry name" value="Uncharacterised_PGPGW_TM"/>
</dbReference>
<keyword evidence="4" id="KW-1185">Reference proteome</keyword>
<sequence length="173" mass="19836">MKNAPVRPAPQRRGRRTDPHGRRPAGWLSRQHRHGRPWWRRVRLEYLRKRAAIHRDPVARHLYRSFIGGLGTIVVVAGLVMVPFPGPGWVVVFLGVAIIASEFEWARGLLHRGRRLLSRWTAWVRRQHALVKFLLAAGTGAFVCAVVWVTLRITGIPLWVPFRDLVPEFLGLT</sequence>
<evidence type="ECO:0000313" key="4">
    <source>
        <dbReference type="Proteomes" id="UP001500755"/>
    </source>
</evidence>
<comment type="caution">
    <text evidence="3">The sequence shown here is derived from an EMBL/GenBank/DDBJ whole genome shotgun (WGS) entry which is preliminary data.</text>
</comment>
<dbReference type="RefSeq" id="WP_344309129.1">
    <property type="nucleotide sequence ID" value="NZ_BAAANO010000017.1"/>
</dbReference>
<keyword evidence="2" id="KW-0812">Transmembrane</keyword>
<dbReference type="EMBL" id="BAAANO010000017">
    <property type="protein sequence ID" value="GAA2008735.1"/>
    <property type="molecule type" value="Genomic_DNA"/>
</dbReference>
<gene>
    <name evidence="3" type="ORF">GCM10009755_19080</name>
</gene>
<feature type="transmembrane region" description="Helical" evidence="2">
    <location>
        <begin position="62"/>
        <end position="82"/>
    </location>
</feature>
<dbReference type="Pfam" id="PF09656">
    <property type="entry name" value="PGPGW"/>
    <property type="match status" value="1"/>
</dbReference>
<name>A0ABP5EYU3_9MICO</name>
<feature type="transmembrane region" description="Helical" evidence="2">
    <location>
        <begin position="88"/>
        <end position="110"/>
    </location>
</feature>
<dbReference type="InterPro" id="IPR013434">
    <property type="entry name" value="CHP02611"/>
</dbReference>
<dbReference type="Proteomes" id="UP001500755">
    <property type="component" value="Unassembled WGS sequence"/>
</dbReference>
<keyword evidence="2" id="KW-0472">Membrane</keyword>
<evidence type="ECO:0000256" key="2">
    <source>
        <dbReference type="SAM" id="Phobius"/>
    </source>
</evidence>
<evidence type="ECO:0008006" key="5">
    <source>
        <dbReference type="Google" id="ProtNLM"/>
    </source>
</evidence>
<evidence type="ECO:0000256" key="1">
    <source>
        <dbReference type="SAM" id="MobiDB-lite"/>
    </source>
</evidence>
<feature type="region of interest" description="Disordered" evidence="1">
    <location>
        <begin position="1"/>
        <end position="29"/>
    </location>
</feature>
<evidence type="ECO:0000313" key="3">
    <source>
        <dbReference type="EMBL" id="GAA2008735.1"/>
    </source>
</evidence>
<keyword evidence="2" id="KW-1133">Transmembrane helix</keyword>
<reference evidence="4" key="1">
    <citation type="journal article" date="2019" name="Int. J. Syst. Evol. Microbiol.">
        <title>The Global Catalogue of Microorganisms (GCM) 10K type strain sequencing project: providing services to taxonomists for standard genome sequencing and annotation.</title>
        <authorList>
            <consortium name="The Broad Institute Genomics Platform"/>
            <consortium name="The Broad Institute Genome Sequencing Center for Infectious Disease"/>
            <person name="Wu L."/>
            <person name="Ma J."/>
        </authorList>
    </citation>
    <scope>NUCLEOTIDE SEQUENCE [LARGE SCALE GENOMIC DNA]</scope>
    <source>
        <strain evidence="4">JCM 14546</strain>
    </source>
</reference>
<feature type="transmembrane region" description="Helical" evidence="2">
    <location>
        <begin position="130"/>
        <end position="151"/>
    </location>
</feature>